<dbReference type="InterPro" id="IPR008920">
    <property type="entry name" value="TF_FadR/GntR_C"/>
</dbReference>
<protein>
    <submittedName>
        <fullName evidence="6">GntR family transcriptional regulator</fullName>
    </submittedName>
</protein>
<keyword evidence="7" id="KW-1185">Reference proteome</keyword>
<dbReference type="SUPFAM" id="SSF46785">
    <property type="entry name" value="Winged helix' DNA-binding domain"/>
    <property type="match status" value="1"/>
</dbReference>
<feature type="domain" description="HTH gntR-type" evidence="5">
    <location>
        <begin position="9"/>
        <end position="76"/>
    </location>
</feature>
<gene>
    <name evidence="6" type="ORF">IV500_03970</name>
</gene>
<accession>A0A931CPE5</accession>
<dbReference type="InterPro" id="IPR000524">
    <property type="entry name" value="Tscrpt_reg_HTH_GntR"/>
</dbReference>
<evidence type="ECO:0000259" key="5">
    <source>
        <dbReference type="PROSITE" id="PS50949"/>
    </source>
</evidence>
<evidence type="ECO:0000313" key="6">
    <source>
        <dbReference type="EMBL" id="MBG0738579.1"/>
    </source>
</evidence>
<keyword evidence="1" id="KW-0805">Transcription regulation</keyword>
<dbReference type="GO" id="GO:0003677">
    <property type="term" value="F:DNA binding"/>
    <property type="evidence" value="ECO:0007669"/>
    <property type="project" value="UniProtKB-KW"/>
</dbReference>
<dbReference type="CDD" id="cd07377">
    <property type="entry name" value="WHTH_GntR"/>
    <property type="match status" value="1"/>
</dbReference>
<evidence type="ECO:0000256" key="1">
    <source>
        <dbReference type="ARBA" id="ARBA00023015"/>
    </source>
</evidence>
<dbReference type="PANTHER" id="PTHR43537:SF24">
    <property type="entry name" value="GLUCONATE OPERON TRANSCRIPTIONAL REPRESSOR"/>
    <property type="match status" value="1"/>
</dbReference>
<feature type="compositionally biased region" description="Basic and acidic residues" evidence="4">
    <location>
        <begin position="207"/>
        <end position="217"/>
    </location>
</feature>
<dbReference type="Gene3D" id="1.20.120.530">
    <property type="entry name" value="GntR ligand-binding domain-like"/>
    <property type="match status" value="1"/>
</dbReference>
<dbReference type="InterPro" id="IPR036388">
    <property type="entry name" value="WH-like_DNA-bd_sf"/>
</dbReference>
<evidence type="ECO:0000256" key="3">
    <source>
        <dbReference type="ARBA" id="ARBA00023163"/>
    </source>
</evidence>
<dbReference type="InterPro" id="IPR011711">
    <property type="entry name" value="GntR_C"/>
</dbReference>
<dbReference type="Pfam" id="PF07729">
    <property type="entry name" value="FCD"/>
    <property type="match status" value="1"/>
</dbReference>
<dbReference type="RefSeq" id="WP_196395515.1">
    <property type="nucleotide sequence ID" value="NZ_JADNYM010000004.1"/>
</dbReference>
<organism evidence="6 7">
    <name type="scientific">Arthrobacter terrae</name>
    <dbReference type="NCBI Taxonomy" id="2935737"/>
    <lineage>
        <taxon>Bacteria</taxon>
        <taxon>Bacillati</taxon>
        <taxon>Actinomycetota</taxon>
        <taxon>Actinomycetes</taxon>
        <taxon>Micrococcales</taxon>
        <taxon>Micrococcaceae</taxon>
        <taxon>Arthrobacter</taxon>
    </lineage>
</organism>
<keyword evidence="2" id="KW-0238">DNA-binding</keyword>
<name>A0A931CPE5_9MICC</name>
<dbReference type="SMART" id="SM00345">
    <property type="entry name" value="HTH_GNTR"/>
    <property type="match status" value="1"/>
</dbReference>
<dbReference type="PANTHER" id="PTHR43537">
    <property type="entry name" value="TRANSCRIPTIONAL REGULATOR, GNTR FAMILY"/>
    <property type="match status" value="1"/>
</dbReference>
<evidence type="ECO:0000256" key="4">
    <source>
        <dbReference type="SAM" id="MobiDB-lite"/>
    </source>
</evidence>
<dbReference type="Gene3D" id="1.10.10.10">
    <property type="entry name" value="Winged helix-like DNA-binding domain superfamily/Winged helix DNA-binding domain"/>
    <property type="match status" value="1"/>
</dbReference>
<keyword evidence="3" id="KW-0804">Transcription</keyword>
<proteinExistence type="predicted"/>
<dbReference type="Pfam" id="PF00392">
    <property type="entry name" value="GntR"/>
    <property type="match status" value="1"/>
</dbReference>
<comment type="caution">
    <text evidence="6">The sequence shown here is derived from an EMBL/GenBank/DDBJ whole genome shotgun (WGS) entry which is preliminary data.</text>
</comment>
<evidence type="ECO:0000313" key="7">
    <source>
        <dbReference type="Proteomes" id="UP000655366"/>
    </source>
</evidence>
<reference evidence="6 7" key="1">
    <citation type="submission" date="2020-11" db="EMBL/GenBank/DDBJ databases">
        <title>Arthrobacter antarcticus sp. nov., isolated from Antarctic Soil.</title>
        <authorList>
            <person name="Li J."/>
        </authorList>
    </citation>
    <scope>NUCLEOTIDE SEQUENCE [LARGE SCALE GENOMIC DNA]</scope>
    <source>
        <strain evidence="6 7">Z1-20</strain>
    </source>
</reference>
<dbReference type="PROSITE" id="PS50949">
    <property type="entry name" value="HTH_GNTR"/>
    <property type="match status" value="1"/>
</dbReference>
<dbReference type="GO" id="GO:0003700">
    <property type="term" value="F:DNA-binding transcription factor activity"/>
    <property type="evidence" value="ECO:0007669"/>
    <property type="project" value="InterPro"/>
</dbReference>
<evidence type="ECO:0000256" key="2">
    <source>
        <dbReference type="ARBA" id="ARBA00023125"/>
    </source>
</evidence>
<dbReference type="Proteomes" id="UP000655366">
    <property type="component" value="Unassembled WGS sequence"/>
</dbReference>
<dbReference type="SMART" id="SM00895">
    <property type="entry name" value="FCD"/>
    <property type="match status" value="1"/>
</dbReference>
<dbReference type="EMBL" id="JADNYM010000004">
    <property type="protein sequence ID" value="MBG0738579.1"/>
    <property type="molecule type" value="Genomic_DNA"/>
</dbReference>
<dbReference type="SUPFAM" id="SSF48008">
    <property type="entry name" value="GntR ligand-binding domain-like"/>
    <property type="match status" value="1"/>
</dbReference>
<dbReference type="InterPro" id="IPR036390">
    <property type="entry name" value="WH_DNA-bd_sf"/>
</dbReference>
<dbReference type="AlphaFoldDB" id="A0A931CPE5"/>
<sequence>MALEPMVVRTKSEAAYAALREAILDQRLAPGQRVTLTSLASELGMSLTPVREALRLLATQGLVRQDANRGTWITEYSPARAEEVYQLRLLLEPYAMQLVAVESTDQDLADIDAALADFDRACAEERYSELPELNAALHRRIYSAARAGVLLGFIDRLWQSIPYQSMNVISHHDRSAEDHHQIVAALHRRDGAGAARALRNHIEHAHAETSHRMERSSENTGSTPPAARAGNRPK</sequence>
<feature type="region of interest" description="Disordered" evidence="4">
    <location>
        <begin position="207"/>
        <end position="234"/>
    </location>
</feature>